<dbReference type="GO" id="GO:0030896">
    <property type="term" value="C:checkpoint clamp complex"/>
    <property type="evidence" value="ECO:0007669"/>
    <property type="project" value="InterPro"/>
</dbReference>
<dbReference type="VEuPathDB" id="AmoebaDB:EHI8A_163420"/>
<evidence type="ECO:0000313" key="2">
    <source>
        <dbReference type="EMBL" id="GAT93789.1"/>
    </source>
</evidence>
<dbReference type="FunFam" id="3.70.10.10:FF:000033">
    <property type="entry name" value="Rad9 protein"/>
    <property type="match status" value="1"/>
</dbReference>
<dbReference type="PANTHER" id="PTHR15237:SF0">
    <property type="entry name" value="CELL CYCLE CHECKPOINT CONTROL PROTEIN"/>
    <property type="match status" value="1"/>
</dbReference>
<dbReference type="PANTHER" id="PTHR15237">
    <property type="entry name" value="DNA REPAIR PROTEIN RAD9"/>
    <property type="match status" value="1"/>
</dbReference>
<organism evidence="2 3">
    <name type="scientific">Entamoeba histolytica</name>
    <dbReference type="NCBI Taxonomy" id="5759"/>
    <lineage>
        <taxon>Eukaryota</taxon>
        <taxon>Amoebozoa</taxon>
        <taxon>Evosea</taxon>
        <taxon>Archamoebae</taxon>
        <taxon>Mastigamoebida</taxon>
        <taxon>Entamoebidae</taxon>
        <taxon>Entamoeba</taxon>
    </lineage>
</organism>
<dbReference type="GO" id="GO:0006281">
    <property type="term" value="P:DNA repair"/>
    <property type="evidence" value="ECO:0007669"/>
    <property type="project" value="TreeGrafter"/>
</dbReference>
<dbReference type="AlphaFoldDB" id="A0A5K1UJI2"/>
<evidence type="ECO:0000313" key="3">
    <source>
        <dbReference type="Proteomes" id="UP000078387"/>
    </source>
</evidence>
<dbReference type="SUPFAM" id="SSF55979">
    <property type="entry name" value="DNA clamp"/>
    <property type="match status" value="1"/>
</dbReference>
<proteinExistence type="predicted"/>
<dbReference type="Proteomes" id="UP000078387">
    <property type="component" value="Unassembled WGS sequence"/>
</dbReference>
<dbReference type="InterPro" id="IPR046938">
    <property type="entry name" value="DNA_clamp_sf"/>
</dbReference>
<evidence type="ECO:0000256" key="1">
    <source>
        <dbReference type="SAM" id="MobiDB-lite"/>
    </source>
</evidence>
<dbReference type="VEuPathDB" id="AmoebaDB:EHI5A_047270"/>
<dbReference type="Gene3D" id="3.70.10.10">
    <property type="match status" value="1"/>
</dbReference>
<feature type="region of interest" description="Disordered" evidence="1">
    <location>
        <begin position="272"/>
        <end position="291"/>
    </location>
</feature>
<dbReference type="Pfam" id="PF04139">
    <property type="entry name" value="Rad9"/>
    <property type="match status" value="1"/>
</dbReference>
<sequence>MEEETHTIRCLLCKEIQDAFVQLVKTISKISPDLRWIWRTNTFEMKATTLKSTAFLEYLFKPVSFKEFNGPSEDNIIFVNSKRVLSACTMFDKAESVEMVLQQTKLIFNIVINQNTSISRTIQLDEQEESMDREPTYQNHAQVKGSALVFCSAFSSFPRDTEFISILINENQVEFHSYNKTKLNEKRINSHVIATADKFEGIKFPTPNGIGDVAKVTVQFKDYKHIMNLAKVLSTSPNLRVKSVEDEGYIDFNYFNYISIRFTMAGLIEEDDTTTQTTSGTTATNTNDHQRRRYVEDEPVSEVSISNITRSMV</sequence>
<evidence type="ECO:0008006" key="4">
    <source>
        <dbReference type="Google" id="ProtNLM"/>
    </source>
</evidence>
<dbReference type="InterPro" id="IPR007268">
    <property type="entry name" value="Rad9/Ddc1"/>
</dbReference>
<dbReference type="VEuPathDB" id="AmoebaDB:EHI_167020"/>
<dbReference type="VEuPathDB" id="AmoebaDB:KM1_081730"/>
<dbReference type="EMBL" id="BDEQ01000001">
    <property type="protein sequence ID" value="GAT93789.1"/>
    <property type="molecule type" value="Genomic_DNA"/>
</dbReference>
<feature type="compositionally biased region" description="Low complexity" evidence="1">
    <location>
        <begin position="274"/>
        <end position="286"/>
    </location>
</feature>
<dbReference type="OMA" id="SIRVIWK"/>
<dbReference type="GO" id="GO:0031573">
    <property type="term" value="P:mitotic intra-S DNA damage checkpoint signaling"/>
    <property type="evidence" value="ECO:0007669"/>
    <property type="project" value="TreeGrafter"/>
</dbReference>
<dbReference type="GO" id="GO:0000076">
    <property type="term" value="P:DNA replication checkpoint signaling"/>
    <property type="evidence" value="ECO:0007669"/>
    <property type="project" value="TreeGrafter"/>
</dbReference>
<comment type="caution">
    <text evidence="2">The sequence shown here is derived from an EMBL/GenBank/DDBJ whole genome shotgun (WGS) entry which is preliminary data.</text>
</comment>
<gene>
    <name evidence="2" type="ORF">CL6EHI_167020</name>
</gene>
<name>A0A5K1UJI2_ENTHI</name>
<protein>
    <recommendedName>
        <fullName evidence="4">Rad9 protein</fullName>
    </recommendedName>
</protein>
<reference evidence="2 3" key="1">
    <citation type="submission" date="2016-05" db="EMBL/GenBank/DDBJ databases">
        <title>First whole genome sequencing of Entamoeba histolytica HM1:IMSS-clone-6.</title>
        <authorList>
            <person name="Mukherjee Avik.K."/>
            <person name="Izumyama S."/>
            <person name="Nakada-Tsukui K."/>
            <person name="Nozaki T."/>
        </authorList>
    </citation>
    <scope>NUCLEOTIDE SEQUENCE [LARGE SCALE GENOMIC DNA]</scope>
    <source>
        <strain evidence="2 3">HM1:IMSS clone 6</strain>
    </source>
</reference>
<dbReference type="VEuPathDB" id="AmoebaDB:EHI7A_040740"/>
<dbReference type="GO" id="GO:0071479">
    <property type="term" value="P:cellular response to ionizing radiation"/>
    <property type="evidence" value="ECO:0007669"/>
    <property type="project" value="TreeGrafter"/>
</dbReference>
<accession>A0A5K1UJI2</accession>